<keyword evidence="3" id="KW-1185">Reference proteome</keyword>
<accession>A0A139A7D3</accession>
<dbReference type="Proteomes" id="UP000070544">
    <property type="component" value="Unassembled WGS sequence"/>
</dbReference>
<dbReference type="Gene3D" id="1.20.1280.50">
    <property type="match status" value="1"/>
</dbReference>
<evidence type="ECO:0000313" key="2">
    <source>
        <dbReference type="EMBL" id="KXS12702.1"/>
    </source>
</evidence>
<evidence type="ECO:0000259" key="1">
    <source>
        <dbReference type="Pfam" id="PF13369"/>
    </source>
</evidence>
<organism evidence="2 3">
    <name type="scientific">Gonapodya prolifera (strain JEL478)</name>
    <name type="common">Monoblepharis prolifera</name>
    <dbReference type="NCBI Taxonomy" id="1344416"/>
    <lineage>
        <taxon>Eukaryota</taxon>
        <taxon>Fungi</taxon>
        <taxon>Fungi incertae sedis</taxon>
        <taxon>Chytridiomycota</taxon>
        <taxon>Chytridiomycota incertae sedis</taxon>
        <taxon>Monoblepharidomycetes</taxon>
        <taxon>Monoblepharidales</taxon>
        <taxon>Gonapodyaceae</taxon>
        <taxon>Gonapodya</taxon>
    </lineage>
</organism>
<gene>
    <name evidence="2" type="ORF">M427DRAFT_59231</name>
</gene>
<dbReference type="AlphaFoldDB" id="A0A139A7D3"/>
<proteinExistence type="predicted"/>
<dbReference type="InterPro" id="IPR032698">
    <property type="entry name" value="SirB1_N"/>
</dbReference>
<sequence length="465" mass="52355">MSSNPDDLPASLPDDIVLCIFRFCSLDTLRSCYLASKHWSFLLTHHANAAWKRICVERWKYWKRGMPKLIDGRLVVVDEDAEGGLGDDLRTFDSFWDVFLWRDATDRQVLKILTDIGTAQGPAMRLKVEISTLGKDAIDVLDRTLKSPGPTDVRRSFAARDIRSHLQRKMIIDQWRAFGGGMPPQERGKVPIEEMTYLFSLFGDSALDPDFVKVLLDNLADGVRSFVLPELSNLEKATVICNYLFLSNRFSGNVENYYHIDNSLIDRVLATGKGIPISLCVVFKAVAARCGLNVDIIAFPGHMLSRITDLTQPPPNHHIYIDVFHGVKMLTASDLRESLAANMNVTDDTLIQPASPIDILMRMCRNILGAAQRVDTHESDTLSYGALWAMLSLDISQAHRRLRAMLYRYLLSEKFSIDMGLALELEDAIERWKSESGVGNLPMFSSLRVALAEFMNERVALDVEA</sequence>
<dbReference type="InterPro" id="IPR036047">
    <property type="entry name" value="F-box-like_dom_sf"/>
</dbReference>
<protein>
    <recommendedName>
        <fullName evidence="1">Protein SirB1 N-terminal domain-containing protein</fullName>
    </recommendedName>
</protein>
<dbReference type="STRING" id="1344416.A0A139A7D3"/>
<name>A0A139A7D3_GONPJ</name>
<dbReference type="CDD" id="cd09917">
    <property type="entry name" value="F-box_SF"/>
    <property type="match status" value="1"/>
</dbReference>
<evidence type="ECO:0000313" key="3">
    <source>
        <dbReference type="Proteomes" id="UP000070544"/>
    </source>
</evidence>
<dbReference type="OrthoDB" id="28868at2759"/>
<dbReference type="SUPFAM" id="SSF81383">
    <property type="entry name" value="F-box domain"/>
    <property type="match status" value="1"/>
</dbReference>
<feature type="domain" description="Protein SirB1 N-terminal" evidence="1">
    <location>
        <begin position="215"/>
        <end position="365"/>
    </location>
</feature>
<dbReference type="Pfam" id="PF13369">
    <property type="entry name" value="Transglut_core2"/>
    <property type="match status" value="1"/>
</dbReference>
<dbReference type="EMBL" id="KQ965785">
    <property type="protein sequence ID" value="KXS12702.1"/>
    <property type="molecule type" value="Genomic_DNA"/>
</dbReference>
<dbReference type="PANTHER" id="PTHR31350:SF27">
    <property type="entry name" value="HEMIMETHYLATED DNA-BINDING DOMAIN-CONTAINING PROTEIN"/>
    <property type="match status" value="1"/>
</dbReference>
<dbReference type="PANTHER" id="PTHR31350">
    <property type="entry name" value="SI:DKEY-261L7.2"/>
    <property type="match status" value="1"/>
</dbReference>
<reference evidence="2 3" key="1">
    <citation type="journal article" date="2015" name="Genome Biol. Evol.">
        <title>Phylogenomic analyses indicate that early fungi evolved digesting cell walls of algal ancestors of land plants.</title>
        <authorList>
            <person name="Chang Y."/>
            <person name="Wang S."/>
            <person name="Sekimoto S."/>
            <person name="Aerts A.L."/>
            <person name="Choi C."/>
            <person name="Clum A."/>
            <person name="LaButti K.M."/>
            <person name="Lindquist E.A."/>
            <person name="Yee Ngan C."/>
            <person name="Ohm R.A."/>
            <person name="Salamov A.A."/>
            <person name="Grigoriev I.V."/>
            <person name="Spatafora J.W."/>
            <person name="Berbee M.L."/>
        </authorList>
    </citation>
    <scope>NUCLEOTIDE SEQUENCE [LARGE SCALE GENOMIC DNA]</scope>
    <source>
        <strain evidence="2 3">JEL478</strain>
    </source>
</reference>